<dbReference type="AlphaFoldDB" id="A0A3B0R531"/>
<protein>
    <submittedName>
        <fullName evidence="1">Uncharacterized protein</fullName>
    </submittedName>
</protein>
<gene>
    <name evidence="1" type="ORF">MNBD_ALPHA07-95</name>
</gene>
<organism evidence="1">
    <name type="scientific">hydrothermal vent metagenome</name>
    <dbReference type="NCBI Taxonomy" id="652676"/>
    <lineage>
        <taxon>unclassified sequences</taxon>
        <taxon>metagenomes</taxon>
        <taxon>ecological metagenomes</taxon>
    </lineage>
</organism>
<sequence>MTSHLPYPPHSCMKLLEPAPVTMQLYPHNKPKRFDILLIQGQYVETPTINECFARFEFKSCLNLNSKRFREK</sequence>
<reference evidence="1" key="1">
    <citation type="submission" date="2018-06" db="EMBL/GenBank/DDBJ databases">
        <authorList>
            <person name="Zhirakovskaya E."/>
        </authorList>
    </citation>
    <scope>NUCLEOTIDE SEQUENCE</scope>
</reference>
<accession>A0A3B0R531</accession>
<dbReference type="EMBL" id="UOEG01000005">
    <property type="protein sequence ID" value="VAV87251.1"/>
    <property type="molecule type" value="Genomic_DNA"/>
</dbReference>
<proteinExistence type="predicted"/>
<name>A0A3B0R531_9ZZZZ</name>
<evidence type="ECO:0000313" key="1">
    <source>
        <dbReference type="EMBL" id="VAV87251.1"/>
    </source>
</evidence>